<feature type="domain" description="WH2" evidence="11">
    <location>
        <begin position="516"/>
        <end position="533"/>
    </location>
</feature>
<keyword evidence="3" id="KW-0963">Cytoplasm</keyword>
<evidence type="ECO:0000259" key="9">
    <source>
        <dbReference type="PROSITE" id="PS50108"/>
    </source>
</evidence>
<dbReference type="Pfam" id="PF00568">
    <property type="entry name" value="WH1"/>
    <property type="match status" value="1"/>
</dbReference>
<dbReference type="PROSITE" id="PS50229">
    <property type="entry name" value="WH1"/>
    <property type="match status" value="1"/>
</dbReference>
<feature type="region of interest" description="Disordered" evidence="8">
    <location>
        <begin position="260"/>
        <end position="283"/>
    </location>
</feature>
<evidence type="ECO:0000256" key="4">
    <source>
        <dbReference type="ARBA" id="ARBA00022553"/>
    </source>
</evidence>
<feature type="region of interest" description="Disordered" evidence="8">
    <location>
        <begin position="695"/>
        <end position="719"/>
    </location>
</feature>
<name>A0A8J2J993_9HEXA</name>
<dbReference type="Pfam" id="PF00786">
    <property type="entry name" value="PBD"/>
    <property type="match status" value="1"/>
</dbReference>
<evidence type="ECO:0000256" key="7">
    <source>
        <dbReference type="ARBA" id="ARBA00023242"/>
    </source>
</evidence>
<feature type="region of interest" description="Disordered" evidence="8">
    <location>
        <begin position="199"/>
        <end position="247"/>
    </location>
</feature>
<feature type="compositionally biased region" description="Pro residues" evidence="8">
    <location>
        <begin position="458"/>
        <end position="499"/>
    </location>
</feature>
<feature type="compositionally biased region" description="Pro residues" evidence="8">
    <location>
        <begin position="63"/>
        <end position="74"/>
    </location>
</feature>
<evidence type="ECO:0000313" key="12">
    <source>
        <dbReference type="EMBL" id="CAG7716878.1"/>
    </source>
</evidence>
<dbReference type="AlphaFoldDB" id="A0A8J2J993"/>
<dbReference type="PROSITE" id="PS51082">
    <property type="entry name" value="WH2"/>
    <property type="match status" value="1"/>
</dbReference>
<dbReference type="Proteomes" id="UP000708208">
    <property type="component" value="Unassembled WGS sequence"/>
</dbReference>
<keyword evidence="4" id="KW-0597">Phosphoprotein</keyword>
<dbReference type="InterPro" id="IPR003124">
    <property type="entry name" value="WH2_dom"/>
</dbReference>
<evidence type="ECO:0000256" key="6">
    <source>
        <dbReference type="ARBA" id="ARBA00023212"/>
    </source>
</evidence>
<dbReference type="EMBL" id="CAJVCH010041822">
    <property type="protein sequence ID" value="CAG7716878.1"/>
    <property type="molecule type" value="Genomic_DNA"/>
</dbReference>
<dbReference type="PANTHER" id="PTHR11202">
    <property type="entry name" value="SPROUTY-RELATED, EVH1 DOMAIN-CONTAINING PROTEIN FAMILY MEMBER"/>
    <property type="match status" value="1"/>
</dbReference>
<feature type="compositionally biased region" description="Basic residues" evidence="8">
    <location>
        <begin position="265"/>
        <end position="275"/>
    </location>
</feature>
<feature type="region of interest" description="Disordered" evidence="8">
    <location>
        <begin position="348"/>
        <end position="521"/>
    </location>
</feature>
<dbReference type="GO" id="GO:0003779">
    <property type="term" value="F:actin binding"/>
    <property type="evidence" value="ECO:0007669"/>
    <property type="project" value="InterPro"/>
</dbReference>
<dbReference type="CDD" id="cd01205">
    <property type="entry name" value="EVH1_WASP-like"/>
    <property type="match status" value="1"/>
</dbReference>
<comment type="subcellular location">
    <subcellularLocation>
        <location evidence="2">Cytoplasm</location>
        <location evidence="2">Cytoskeleton</location>
    </subcellularLocation>
    <subcellularLocation>
        <location evidence="1">Nucleus</location>
    </subcellularLocation>
</comment>
<feature type="region of interest" description="Disordered" evidence="8">
    <location>
        <begin position="53"/>
        <end position="82"/>
    </location>
</feature>
<dbReference type="OrthoDB" id="8963340at2759"/>
<reference evidence="12" key="1">
    <citation type="submission" date="2021-06" db="EMBL/GenBank/DDBJ databases">
        <authorList>
            <person name="Hodson N. C."/>
            <person name="Mongue J. A."/>
            <person name="Jaron S. K."/>
        </authorList>
    </citation>
    <scope>NUCLEOTIDE SEQUENCE</scope>
</reference>
<keyword evidence="6" id="KW-0206">Cytoskeleton</keyword>
<dbReference type="SMART" id="SM00461">
    <property type="entry name" value="WH1"/>
    <property type="match status" value="1"/>
</dbReference>
<gene>
    <name evidence="12" type="ORF">AFUS01_LOCUS6364</name>
</gene>
<feature type="domain" description="CRIB" evidence="9">
    <location>
        <begin position="281"/>
        <end position="294"/>
    </location>
</feature>
<keyword evidence="5" id="KW-0677">Repeat</keyword>
<dbReference type="PROSITE" id="PS50108">
    <property type="entry name" value="CRIB"/>
    <property type="match status" value="1"/>
</dbReference>
<dbReference type="InterPro" id="IPR000095">
    <property type="entry name" value="CRIB_dom"/>
</dbReference>
<dbReference type="Pfam" id="PF02205">
    <property type="entry name" value="WH2"/>
    <property type="match status" value="1"/>
</dbReference>
<evidence type="ECO:0000256" key="2">
    <source>
        <dbReference type="ARBA" id="ARBA00004245"/>
    </source>
</evidence>
<dbReference type="GO" id="GO:0005634">
    <property type="term" value="C:nucleus"/>
    <property type="evidence" value="ECO:0007669"/>
    <property type="project" value="UniProtKB-SubCell"/>
</dbReference>
<accession>A0A8J2J993</accession>
<dbReference type="FunFam" id="2.30.29.30:FF:000130">
    <property type="entry name" value="neural Wiskott-Aldrich syndrome protein"/>
    <property type="match status" value="1"/>
</dbReference>
<dbReference type="SMART" id="SM00285">
    <property type="entry name" value="PBD"/>
    <property type="match status" value="1"/>
</dbReference>
<feature type="domain" description="WH1" evidence="10">
    <location>
        <begin position="97"/>
        <end position="205"/>
    </location>
</feature>
<dbReference type="PANTHER" id="PTHR11202:SF36">
    <property type="entry name" value="ACTIN NUCLEATION-PROMOTING FACTOR WASL"/>
    <property type="match status" value="1"/>
</dbReference>
<dbReference type="FunFam" id="3.90.810.10:FF:000003">
    <property type="entry name" value="Neural Wiskott-Aldrich syndrome protein-like"/>
    <property type="match status" value="1"/>
</dbReference>
<dbReference type="CDD" id="cd00132">
    <property type="entry name" value="CRIB"/>
    <property type="match status" value="1"/>
</dbReference>
<evidence type="ECO:0000313" key="13">
    <source>
        <dbReference type="Proteomes" id="UP000708208"/>
    </source>
</evidence>
<protein>
    <submittedName>
        <fullName evidence="12">Uncharacterized protein</fullName>
    </submittedName>
</protein>
<dbReference type="InterPro" id="IPR033927">
    <property type="entry name" value="WASPfam_EVH1"/>
</dbReference>
<feature type="compositionally biased region" description="Low complexity" evidence="8">
    <location>
        <begin position="217"/>
        <end position="230"/>
    </location>
</feature>
<comment type="caution">
    <text evidence="12">The sequence shown here is derived from an EMBL/GenBank/DDBJ whole genome shotgun (WGS) entry which is preliminary data.</text>
</comment>
<evidence type="ECO:0000259" key="10">
    <source>
        <dbReference type="PROSITE" id="PS50229"/>
    </source>
</evidence>
<evidence type="ECO:0000256" key="3">
    <source>
        <dbReference type="ARBA" id="ARBA00022490"/>
    </source>
</evidence>
<keyword evidence="7" id="KW-0539">Nucleus</keyword>
<feature type="compositionally biased region" description="Low complexity" evidence="8">
    <location>
        <begin position="440"/>
        <end position="449"/>
    </location>
</feature>
<dbReference type="GO" id="GO:0005856">
    <property type="term" value="C:cytoskeleton"/>
    <property type="evidence" value="ECO:0007669"/>
    <property type="project" value="UniProtKB-SubCell"/>
</dbReference>
<keyword evidence="13" id="KW-1185">Reference proteome</keyword>
<sequence>MRASGSVTVTLRRHHHQLRKGNFGKVPGSIELLEGALLLLWSKRVEHWKKMSYNPHHHHSDPPIIPPNPPSNRKPPPENKPSILLTHEENQCIFDILGKGRQTLSTAVVQLLVPTPDQSQWQKKETGVICFVRDQTKKSYFIQVLSLRNKSMVFRQEIYNQFEYHMPEPFFLTFEGDSTMVGINFADISEASNFRDTLDNKLETKRQRRNERRSRLLEQNSQQVVPNNNNGPTHMAPPKPVTIPNGTPITANIRLSNKLIVKGNKGGRKDRKKGGLRKEDIGNPMDFRHVQHVGWDPNKGYDLDVHDKDFQTFFERVGVSVNQLEDDETRQFIYNFIEKHGGREAVKNEISSAGRAPAPPPSSAYPGSNPPPVPQRHPINHNSGTNKPSAPPPPPSRPVPPPPPTTYPQGGGGVPPPPPNRTTSHPQFPSRGPPLPPQPNFHNNNNNNNETYSYQSPMKPPPPPDSPVNSPAPPPPPPMPPSGGAIPPPPPPPLVPPSSYPDDSDSGFSERNAPNERSDLLKQIQAGVSLKKVVAPETQSKKPSGTLADCLNQIKSGVDLKPVPENTKQGSNIDTMDGLAGALARALAERNRALNPSDSESSDSDGAEEFEDDDGAYIVTNHSQDLTLTHADKNKIVLQLITIILSTNIHKIRPSCWIRGPTFYGLVYLNYCSHLIGSKGIFQVTISRDFRGHPLDNKLRERDTHTGKNFDEGEEEEKC</sequence>
<evidence type="ECO:0000256" key="5">
    <source>
        <dbReference type="ARBA" id="ARBA00022737"/>
    </source>
</evidence>
<evidence type="ECO:0000259" key="11">
    <source>
        <dbReference type="PROSITE" id="PS51082"/>
    </source>
</evidence>
<feature type="region of interest" description="Disordered" evidence="8">
    <location>
        <begin position="592"/>
        <end position="612"/>
    </location>
</feature>
<feature type="compositionally biased region" description="Pro residues" evidence="8">
    <location>
        <begin position="389"/>
        <end position="406"/>
    </location>
</feature>
<evidence type="ECO:0000256" key="8">
    <source>
        <dbReference type="SAM" id="MobiDB-lite"/>
    </source>
</evidence>
<dbReference type="SMART" id="SM00246">
    <property type="entry name" value="WH2"/>
    <property type="match status" value="2"/>
</dbReference>
<feature type="compositionally biased region" description="Pro residues" evidence="8">
    <location>
        <begin position="357"/>
        <end position="375"/>
    </location>
</feature>
<feature type="compositionally biased region" description="Acidic residues" evidence="8">
    <location>
        <begin position="600"/>
        <end position="612"/>
    </location>
</feature>
<proteinExistence type="predicted"/>
<organism evidence="12 13">
    <name type="scientific">Allacma fusca</name>
    <dbReference type="NCBI Taxonomy" id="39272"/>
    <lineage>
        <taxon>Eukaryota</taxon>
        <taxon>Metazoa</taxon>
        <taxon>Ecdysozoa</taxon>
        <taxon>Arthropoda</taxon>
        <taxon>Hexapoda</taxon>
        <taxon>Collembola</taxon>
        <taxon>Symphypleona</taxon>
        <taxon>Sminthuridae</taxon>
        <taxon>Allacma</taxon>
    </lineage>
</organism>
<dbReference type="InterPro" id="IPR000697">
    <property type="entry name" value="WH1/EVH1_dom"/>
</dbReference>
<evidence type="ECO:0000256" key="1">
    <source>
        <dbReference type="ARBA" id="ARBA00004123"/>
    </source>
</evidence>